<dbReference type="EMBL" id="JASOOY020000030">
    <property type="protein sequence ID" value="MEO3717613.1"/>
    <property type="molecule type" value="Genomic_DNA"/>
</dbReference>
<dbReference type="GO" id="GO:0005829">
    <property type="term" value="C:cytosol"/>
    <property type="evidence" value="ECO:0007669"/>
    <property type="project" value="TreeGrafter"/>
</dbReference>
<dbReference type="CDD" id="cd01164">
    <property type="entry name" value="FruK_PfkB_like"/>
    <property type="match status" value="1"/>
</dbReference>
<dbReference type="NCBIfam" id="TIGR03168">
    <property type="entry name" value="1-PFK"/>
    <property type="match status" value="1"/>
</dbReference>
<evidence type="ECO:0000256" key="2">
    <source>
        <dbReference type="ARBA" id="ARBA00022679"/>
    </source>
</evidence>
<dbReference type="PIRSF" id="PIRSF000535">
    <property type="entry name" value="1PFK/6PFK/LacC"/>
    <property type="match status" value="1"/>
</dbReference>
<gene>
    <name evidence="8" type="ORF">QP460_008425</name>
</gene>
<evidence type="ECO:0000256" key="5">
    <source>
        <dbReference type="ARBA" id="ARBA00022840"/>
    </source>
</evidence>
<keyword evidence="4" id="KW-0418">Kinase</keyword>
<protein>
    <submittedName>
        <fullName evidence="8">1-phosphofructokinase family hexose kinase</fullName>
    </submittedName>
</protein>
<evidence type="ECO:0000256" key="3">
    <source>
        <dbReference type="ARBA" id="ARBA00022741"/>
    </source>
</evidence>
<name>A0AAW9STX4_CORAY</name>
<dbReference type="Pfam" id="PF00294">
    <property type="entry name" value="PfkB"/>
    <property type="match status" value="1"/>
</dbReference>
<reference evidence="8" key="1">
    <citation type="submission" date="2023-05" db="EMBL/GenBank/DDBJ databases">
        <authorList>
            <person name="Du J."/>
        </authorList>
    </citation>
    <scope>NUCLEOTIDE SEQUENCE</scope>
    <source>
        <strain evidence="8">UMB1064</strain>
    </source>
</reference>
<evidence type="ECO:0000256" key="4">
    <source>
        <dbReference type="ARBA" id="ARBA00022777"/>
    </source>
</evidence>
<evidence type="ECO:0000259" key="7">
    <source>
        <dbReference type="Pfam" id="PF00294"/>
    </source>
</evidence>
<dbReference type="Gene3D" id="3.40.1190.20">
    <property type="match status" value="1"/>
</dbReference>
<organism evidence="8 9">
    <name type="scientific">Corynebacterium amycolatum</name>
    <dbReference type="NCBI Taxonomy" id="43765"/>
    <lineage>
        <taxon>Bacteria</taxon>
        <taxon>Bacillati</taxon>
        <taxon>Actinomycetota</taxon>
        <taxon>Actinomycetes</taxon>
        <taxon>Mycobacteriales</taxon>
        <taxon>Corynebacteriaceae</taxon>
        <taxon>Corynebacterium</taxon>
    </lineage>
</organism>
<accession>A0AAW9STX4</accession>
<dbReference type="RefSeq" id="WP_070767329.1">
    <property type="nucleotide sequence ID" value="NZ_JASOOY020000030.1"/>
</dbReference>
<evidence type="ECO:0000313" key="9">
    <source>
        <dbReference type="Proteomes" id="UP001223646"/>
    </source>
</evidence>
<dbReference type="AlphaFoldDB" id="A0AAW9STX4"/>
<evidence type="ECO:0000256" key="6">
    <source>
        <dbReference type="PIRNR" id="PIRNR000535"/>
    </source>
</evidence>
<dbReference type="InterPro" id="IPR017583">
    <property type="entry name" value="Tagatose/fructose_Pkinase"/>
</dbReference>
<dbReference type="Proteomes" id="UP001223646">
    <property type="component" value="Unassembled WGS sequence"/>
</dbReference>
<dbReference type="InterPro" id="IPR011611">
    <property type="entry name" value="PfkB_dom"/>
</dbReference>
<sequence length="323" mass="34302">MILTLTVNPSIDRLARLDTELKRGGVFRLPMAEDMAGGKGINVSKALHYAGEKTLALYPASDSGKFTRLLEVSGIPHEAINTTNEARVNLTLAEPDGTTTKLNSPGMTLTKAHRRRVLEKLIHHAKRATWVVFAGSLPPGVPRDFYVQCTEAVYSVNPNIRVAMDTSDGPLTEVVRAFPKVRPFLMKPNAYELGQIIDQDGEELEAAAAEGNYLPVAQAARALNELGVSEVLATLGEAGAVLSVKSGGCFAATSPSIVAQSTVGAGDCALAGYVMSRERGDSYQDALTTAVAYGAAATSLPGTTIPYPEQVHPEAGRLWQLNA</sequence>
<keyword evidence="5" id="KW-0067">ATP-binding</keyword>
<dbReference type="GO" id="GO:0005524">
    <property type="term" value="F:ATP binding"/>
    <property type="evidence" value="ECO:0007669"/>
    <property type="project" value="UniProtKB-KW"/>
</dbReference>
<reference evidence="8" key="2">
    <citation type="submission" date="2024-05" db="EMBL/GenBank/DDBJ databases">
        <authorList>
            <person name="Wolfe A."/>
        </authorList>
    </citation>
    <scope>NUCLEOTIDE SEQUENCE</scope>
    <source>
        <strain evidence="8">UMB1064</strain>
    </source>
</reference>
<dbReference type="PANTHER" id="PTHR46566">
    <property type="entry name" value="1-PHOSPHOFRUCTOKINASE-RELATED"/>
    <property type="match status" value="1"/>
</dbReference>
<proteinExistence type="inferred from homology"/>
<dbReference type="GO" id="GO:0008443">
    <property type="term" value="F:phosphofructokinase activity"/>
    <property type="evidence" value="ECO:0007669"/>
    <property type="project" value="TreeGrafter"/>
</dbReference>
<comment type="similarity">
    <text evidence="1">Belongs to the carbohydrate kinase PfkB family.</text>
</comment>
<evidence type="ECO:0000256" key="1">
    <source>
        <dbReference type="ARBA" id="ARBA00010688"/>
    </source>
</evidence>
<dbReference type="PANTHER" id="PTHR46566:SF2">
    <property type="entry name" value="ATP-DEPENDENT 6-PHOSPHOFRUCTOKINASE ISOZYME 2"/>
    <property type="match status" value="1"/>
</dbReference>
<comment type="caution">
    <text evidence="8">The sequence shown here is derived from an EMBL/GenBank/DDBJ whole genome shotgun (WGS) entry which is preliminary data.</text>
</comment>
<dbReference type="SUPFAM" id="SSF53613">
    <property type="entry name" value="Ribokinase-like"/>
    <property type="match status" value="1"/>
</dbReference>
<keyword evidence="2 6" id="KW-0808">Transferase</keyword>
<dbReference type="InterPro" id="IPR029056">
    <property type="entry name" value="Ribokinase-like"/>
</dbReference>
<evidence type="ECO:0000313" key="8">
    <source>
        <dbReference type="EMBL" id="MEO3717613.1"/>
    </source>
</evidence>
<keyword evidence="3" id="KW-0547">Nucleotide-binding</keyword>
<feature type="domain" description="Carbohydrate kinase PfkB" evidence="7">
    <location>
        <begin position="30"/>
        <end position="309"/>
    </location>
</feature>